<comment type="caution">
    <text evidence="2">The sequence shown here is derived from an EMBL/GenBank/DDBJ whole genome shotgun (WGS) entry which is preliminary data.</text>
</comment>
<dbReference type="SUPFAM" id="SSF53474">
    <property type="entry name" value="alpha/beta-Hydrolases"/>
    <property type="match status" value="1"/>
</dbReference>
<dbReference type="RefSeq" id="WP_397089721.1">
    <property type="nucleotide sequence ID" value="NZ_JBITGY010000013.1"/>
</dbReference>
<sequence length="308" mass="33276">MGQSISPTTYSDAPPPLGRRYSVGGVGLLLDHAGNGGPPVVFLAGGTACALNYLMLHQRVSAFTTSVVYDRGGIGWSEPVAFPRTCTEVAQELHDLLRVAGLDGPYVLVAHSYSGLLARRFTQMFPEAVAGVVGMEPLPEFWDESMPEQFGLSRTTEADEAVFLQDISEEMRDAIRGLLDDMLAGWPEGPRAALTAWHLDQDTMRAAALERSNLADQPAEIRAAGPVPDRPLITLTGLKPDPGMQTFMSAAALDELTRAKCAMFDRLTRSVSDGEHRVLGYTSHGGMHTEAADDIIQAIRDMLAKVRP</sequence>
<dbReference type="PANTHER" id="PTHR43798">
    <property type="entry name" value="MONOACYLGLYCEROL LIPASE"/>
    <property type="match status" value="1"/>
</dbReference>
<organism evidence="2 3">
    <name type="scientific">Nonomuraea typhae</name>
    <dbReference type="NCBI Taxonomy" id="2603600"/>
    <lineage>
        <taxon>Bacteria</taxon>
        <taxon>Bacillati</taxon>
        <taxon>Actinomycetota</taxon>
        <taxon>Actinomycetes</taxon>
        <taxon>Streptosporangiales</taxon>
        <taxon>Streptosporangiaceae</taxon>
        <taxon>Nonomuraea</taxon>
    </lineage>
</organism>
<keyword evidence="3" id="KW-1185">Reference proteome</keyword>
<dbReference type="Pfam" id="PF00561">
    <property type="entry name" value="Abhydrolase_1"/>
    <property type="match status" value="1"/>
</dbReference>
<dbReference type="EMBL" id="JBITGY010000013">
    <property type="protein sequence ID" value="MFI6503958.1"/>
    <property type="molecule type" value="Genomic_DNA"/>
</dbReference>
<feature type="domain" description="AB hydrolase-1" evidence="1">
    <location>
        <begin position="38"/>
        <end position="148"/>
    </location>
</feature>
<name>A0ABW7Z917_9ACTN</name>
<accession>A0ABW7Z917</accession>
<gene>
    <name evidence="2" type="ORF">ACIBG2_41695</name>
</gene>
<dbReference type="Proteomes" id="UP001612741">
    <property type="component" value="Unassembled WGS sequence"/>
</dbReference>
<evidence type="ECO:0000259" key="1">
    <source>
        <dbReference type="Pfam" id="PF00561"/>
    </source>
</evidence>
<protein>
    <submittedName>
        <fullName evidence="2">Alpha/beta fold hydrolase</fullName>
    </submittedName>
</protein>
<dbReference type="GO" id="GO:0016787">
    <property type="term" value="F:hydrolase activity"/>
    <property type="evidence" value="ECO:0007669"/>
    <property type="project" value="UniProtKB-KW"/>
</dbReference>
<dbReference type="InterPro" id="IPR000073">
    <property type="entry name" value="AB_hydrolase_1"/>
</dbReference>
<dbReference type="InterPro" id="IPR050266">
    <property type="entry name" value="AB_hydrolase_sf"/>
</dbReference>
<reference evidence="2 3" key="1">
    <citation type="submission" date="2024-10" db="EMBL/GenBank/DDBJ databases">
        <title>The Natural Products Discovery Center: Release of the First 8490 Sequenced Strains for Exploring Actinobacteria Biosynthetic Diversity.</title>
        <authorList>
            <person name="Kalkreuter E."/>
            <person name="Kautsar S.A."/>
            <person name="Yang D."/>
            <person name="Bader C.D."/>
            <person name="Teijaro C.N."/>
            <person name="Fluegel L."/>
            <person name="Davis C.M."/>
            <person name="Simpson J.R."/>
            <person name="Lauterbach L."/>
            <person name="Steele A.D."/>
            <person name="Gui C."/>
            <person name="Meng S."/>
            <person name="Li G."/>
            <person name="Viehrig K."/>
            <person name="Ye F."/>
            <person name="Su P."/>
            <person name="Kiefer A.F."/>
            <person name="Nichols A."/>
            <person name="Cepeda A.J."/>
            <person name="Yan W."/>
            <person name="Fan B."/>
            <person name="Jiang Y."/>
            <person name="Adhikari A."/>
            <person name="Zheng C.-J."/>
            <person name="Schuster L."/>
            <person name="Cowan T.M."/>
            <person name="Smanski M.J."/>
            <person name="Chevrette M.G."/>
            <person name="De Carvalho L.P.S."/>
            <person name="Shen B."/>
        </authorList>
    </citation>
    <scope>NUCLEOTIDE SEQUENCE [LARGE SCALE GENOMIC DNA]</scope>
    <source>
        <strain evidence="2 3">NPDC050545</strain>
    </source>
</reference>
<keyword evidence="2" id="KW-0378">Hydrolase</keyword>
<proteinExistence type="predicted"/>
<dbReference type="Gene3D" id="3.40.50.1820">
    <property type="entry name" value="alpha/beta hydrolase"/>
    <property type="match status" value="1"/>
</dbReference>
<evidence type="ECO:0000313" key="3">
    <source>
        <dbReference type="Proteomes" id="UP001612741"/>
    </source>
</evidence>
<dbReference type="PANTHER" id="PTHR43798:SF33">
    <property type="entry name" value="HYDROLASE, PUTATIVE (AFU_ORTHOLOGUE AFUA_2G14860)-RELATED"/>
    <property type="match status" value="1"/>
</dbReference>
<dbReference type="InterPro" id="IPR029058">
    <property type="entry name" value="AB_hydrolase_fold"/>
</dbReference>
<evidence type="ECO:0000313" key="2">
    <source>
        <dbReference type="EMBL" id="MFI6503958.1"/>
    </source>
</evidence>